<evidence type="ECO:0000259" key="1">
    <source>
        <dbReference type="Pfam" id="PF01266"/>
    </source>
</evidence>
<gene>
    <name evidence="2" type="ORF">OBBRIDRAFT_797088</name>
</gene>
<organism evidence="2 3">
    <name type="scientific">Obba rivulosa</name>
    <dbReference type="NCBI Taxonomy" id="1052685"/>
    <lineage>
        <taxon>Eukaryota</taxon>
        <taxon>Fungi</taxon>
        <taxon>Dikarya</taxon>
        <taxon>Basidiomycota</taxon>
        <taxon>Agaricomycotina</taxon>
        <taxon>Agaricomycetes</taxon>
        <taxon>Polyporales</taxon>
        <taxon>Gelatoporiaceae</taxon>
        <taxon>Obba</taxon>
    </lineage>
</organism>
<dbReference type="PANTHER" id="PTHR13847">
    <property type="entry name" value="SARCOSINE DEHYDROGENASE-RELATED"/>
    <property type="match status" value="1"/>
</dbReference>
<evidence type="ECO:0000313" key="2">
    <source>
        <dbReference type="EMBL" id="OCH86540.1"/>
    </source>
</evidence>
<dbReference type="EMBL" id="KV722523">
    <property type="protein sequence ID" value="OCH86540.1"/>
    <property type="molecule type" value="Genomic_DNA"/>
</dbReference>
<keyword evidence="3" id="KW-1185">Reference proteome</keyword>
<dbReference type="AlphaFoldDB" id="A0A8E2AQJ4"/>
<dbReference type="Pfam" id="PF01266">
    <property type="entry name" value="DAO"/>
    <property type="match status" value="1"/>
</dbReference>
<name>A0A8E2AQJ4_9APHY</name>
<dbReference type="PANTHER" id="PTHR13847:SF260">
    <property type="entry name" value="FAD DEPENDENT OXIDOREDUCTASE DOMAIN-CONTAINING PROTEIN"/>
    <property type="match status" value="1"/>
</dbReference>
<dbReference type="Proteomes" id="UP000250043">
    <property type="component" value="Unassembled WGS sequence"/>
</dbReference>
<reference evidence="2 3" key="1">
    <citation type="submission" date="2016-07" db="EMBL/GenBank/DDBJ databases">
        <title>Draft genome of the white-rot fungus Obba rivulosa 3A-2.</title>
        <authorList>
            <consortium name="DOE Joint Genome Institute"/>
            <person name="Miettinen O."/>
            <person name="Riley R."/>
            <person name="Acob R."/>
            <person name="Barry K."/>
            <person name="Cullen D."/>
            <person name="De Vries R."/>
            <person name="Hainaut M."/>
            <person name="Hatakka A."/>
            <person name="Henrissat B."/>
            <person name="Hilden K."/>
            <person name="Kuo R."/>
            <person name="Labutti K."/>
            <person name="Lipzen A."/>
            <person name="Makela M.R."/>
            <person name="Sandor L."/>
            <person name="Spatafora J.W."/>
            <person name="Grigoriev I.V."/>
            <person name="Hibbett D.S."/>
        </authorList>
    </citation>
    <scope>NUCLEOTIDE SEQUENCE [LARGE SCALE GENOMIC DNA]</scope>
    <source>
        <strain evidence="2 3">3A-2</strain>
    </source>
</reference>
<sequence>MSVLPVPLGVAADEQAAFSVLPNGGRASLPVLGPTKSFWINSPGANPLASEGSGGPLTSDADVCIVGSGITGVSAAYHFSQLVGEGTGAQKPLKVVILEARDFCSGATGRNGGHLTPHSCFDFVKLEATFGRDEALRGMAIEEHTARSIIDILQRDGAEKAVDFVPGGRTILLFTEDEVHAAKADYDAALAAGADLSNVTFLTAEETKARYGTSYPAVHTPGNNLWPLKLVTHLFQHAQSSPNLNLTLHTRTPATSIQPISDSARRWQVETPRGSVSCTYVLHASNGYSSALLPHLRGPNGIVPTRGQIIALKADATAARLTTSGYIANEGFEYWFPRPVEDPEKDAPLVILGGGRELVRPHFEFGEVDDSKIDPKVGEVLRKFLPSVFPEMYEEGREPEMEWTGIMGFTKSGDPFVGPVIDSSDPESARAHKGQYISAGYSGHGMPRAFACAEAVAQMILSDMEGKEWTPPEWLPRHYLTQR</sequence>
<dbReference type="GO" id="GO:0005737">
    <property type="term" value="C:cytoplasm"/>
    <property type="evidence" value="ECO:0007669"/>
    <property type="project" value="TreeGrafter"/>
</dbReference>
<dbReference type="Gene3D" id="3.30.9.10">
    <property type="entry name" value="D-Amino Acid Oxidase, subunit A, domain 2"/>
    <property type="match status" value="1"/>
</dbReference>
<dbReference type="SUPFAM" id="SSF51905">
    <property type="entry name" value="FAD/NAD(P)-binding domain"/>
    <property type="match status" value="1"/>
</dbReference>
<dbReference type="InterPro" id="IPR006076">
    <property type="entry name" value="FAD-dep_OxRdtase"/>
</dbReference>
<evidence type="ECO:0000313" key="3">
    <source>
        <dbReference type="Proteomes" id="UP000250043"/>
    </source>
</evidence>
<feature type="domain" description="FAD dependent oxidoreductase" evidence="1">
    <location>
        <begin position="62"/>
        <end position="459"/>
    </location>
</feature>
<accession>A0A8E2AQJ4</accession>
<proteinExistence type="predicted"/>
<dbReference type="Gene3D" id="3.50.50.60">
    <property type="entry name" value="FAD/NAD(P)-binding domain"/>
    <property type="match status" value="1"/>
</dbReference>
<protein>
    <submittedName>
        <fullName evidence="2">FAD dependent oxidoreductase</fullName>
    </submittedName>
</protein>
<dbReference type="InterPro" id="IPR036188">
    <property type="entry name" value="FAD/NAD-bd_sf"/>
</dbReference>
<dbReference type="OrthoDB" id="429143at2759"/>